<name>A0A915YDZ4_9BACT</name>
<evidence type="ECO:0000313" key="1">
    <source>
        <dbReference type="EMBL" id="BDS11354.1"/>
    </source>
</evidence>
<keyword evidence="2" id="KW-1185">Reference proteome</keyword>
<dbReference type="RefSeq" id="WP_264792544.1">
    <property type="nucleotide sequence ID" value="NZ_AP026867.1"/>
</dbReference>
<reference evidence="1" key="1">
    <citation type="submission" date="2022-09" db="EMBL/GenBank/DDBJ databases">
        <title>Aureispira anguillicida sp. nov., isolated from Leptocephalus of Japanese eel Anguilla japonica.</title>
        <authorList>
            <person name="Yuasa K."/>
            <person name="Mekata T."/>
            <person name="Ikunari K."/>
        </authorList>
    </citation>
    <scope>NUCLEOTIDE SEQUENCE</scope>
    <source>
        <strain evidence="1">EL160426</strain>
    </source>
</reference>
<dbReference type="Proteomes" id="UP001060919">
    <property type="component" value="Chromosome"/>
</dbReference>
<dbReference type="KEGG" id="aup:AsAng_0020660"/>
<accession>A0A915YDZ4</accession>
<dbReference type="EMBL" id="AP026867">
    <property type="protein sequence ID" value="BDS11354.1"/>
    <property type="molecule type" value="Genomic_DNA"/>
</dbReference>
<dbReference type="AlphaFoldDB" id="A0A915YDZ4"/>
<gene>
    <name evidence="1" type="ORF">AsAng_0020660</name>
</gene>
<organism evidence="1 2">
    <name type="scientific">Aureispira anguillae</name>
    <dbReference type="NCBI Taxonomy" id="2864201"/>
    <lineage>
        <taxon>Bacteria</taxon>
        <taxon>Pseudomonadati</taxon>
        <taxon>Bacteroidota</taxon>
        <taxon>Saprospiria</taxon>
        <taxon>Saprospirales</taxon>
        <taxon>Saprospiraceae</taxon>
        <taxon>Aureispira</taxon>
    </lineage>
</organism>
<sequence length="45" mass="5110">MKDPVWISPKFLKNKFIVDVALINQLKVIPKNEAKNEDGDSISEP</sequence>
<protein>
    <submittedName>
        <fullName evidence="1">Uncharacterized protein</fullName>
    </submittedName>
</protein>
<evidence type="ECO:0000313" key="2">
    <source>
        <dbReference type="Proteomes" id="UP001060919"/>
    </source>
</evidence>
<proteinExistence type="predicted"/>